<dbReference type="SUPFAM" id="SSF52540">
    <property type="entry name" value="P-loop containing nucleoside triphosphate hydrolases"/>
    <property type="match status" value="1"/>
</dbReference>
<evidence type="ECO:0000259" key="2">
    <source>
        <dbReference type="Pfam" id="PF05729"/>
    </source>
</evidence>
<evidence type="ECO:0000313" key="4">
    <source>
        <dbReference type="Proteomes" id="UP000001203"/>
    </source>
</evidence>
<dbReference type="InterPro" id="IPR027417">
    <property type="entry name" value="P-loop_NTPase"/>
</dbReference>
<dbReference type="STRING" id="43989.cce_4323"/>
<dbReference type="RefSeq" id="WP_009543615.1">
    <property type="nucleotide sequence ID" value="NC_010546.1"/>
</dbReference>
<dbReference type="Proteomes" id="UP000001203">
    <property type="component" value="Chromosome circular"/>
</dbReference>
<keyword evidence="1" id="KW-0175">Coiled coil</keyword>
<accession>B1WTF6</accession>
<evidence type="ECO:0000256" key="1">
    <source>
        <dbReference type="SAM" id="Coils"/>
    </source>
</evidence>
<feature type="domain" description="NACHT" evidence="2">
    <location>
        <begin position="155"/>
        <end position="305"/>
    </location>
</feature>
<organism evidence="3 4">
    <name type="scientific">Crocosphaera subtropica (strain ATCC 51142 / BH68)</name>
    <name type="common">Cyanothece sp. (strain ATCC 51142)</name>
    <dbReference type="NCBI Taxonomy" id="43989"/>
    <lineage>
        <taxon>Bacteria</taxon>
        <taxon>Bacillati</taxon>
        <taxon>Cyanobacteriota</taxon>
        <taxon>Cyanophyceae</taxon>
        <taxon>Oscillatoriophycideae</taxon>
        <taxon>Chroococcales</taxon>
        <taxon>Aphanothecaceae</taxon>
        <taxon>Crocosphaera</taxon>
        <taxon>Crocosphaera subtropica</taxon>
    </lineage>
</organism>
<protein>
    <recommendedName>
        <fullName evidence="2">NACHT domain-containing protein</fullName>
    </recommendedName>
</protein>
<gene>
    <name evidence="3" type="ordered locus">cce_4323</name>
</gene>
<dbReference type="HOGENOM" id="CLU_693917_0_0_3"/>
<evidence type="ECO:0000313" key="3">
    <source>
        <dbReference type="EMBL" id="ACB53671.1"/>
    </source>
</evidence>
<dbReference type="Pfam" id="PF05729">
    <property type="entry name" value="NACHT"/>
    <property type="match status" value="1"/>
</dbReference>
<feature type="coiled-coil region" evidence="1">
    <location>
        <begin position="43"/>
        <end position="85"/>
    </location>
</feature>
<dbReference type="InterPro" id="IPR007111">
    <property type="entry name" value="NACHT_NTPase"/>
</dbReference>
<dbReference type="Gene3D" id="3.40.50.300">
    <property type="entry name" value="P-loop containing nucleotide triphosphate hydrolases"/>
    <property type="match status" value="1"/>
</dbReference>
<dbReference type="KEGG" id="cyt:cce_4323"/>
<dbReference type="EMBL" id="CP000806">
    <property type="protein sequence ID" value="ACB53671.1"/>
    <property type="molecule type" value="Genomic_DNA"/>
</dbReference>
<dbReference type="AlphaFoldDB" id="B1WTF6"/>
<name>B1WTF6_CROS5</name>
<dbReference type="OrthoDB" id="134770at2"/>
<proteinExistence type="predicted"/>
<sequence length="397" mass="46712">MTFSWDSFLCTIAVDYELSSGQSKIFRCRFSEIYRHLSESEFYEIAETELQTTKETYKKQLTEIYKKLEKRCEKLTEKKADKSKILISWLKQEYSSRIIQPIMDWETVCLQMLEVNSESLNSKEIYISPHLSNNDNLINREAFYESQMLEGQSKCLLLGEKGIGKSSFLYQFGLWILKNKKGYPIYLSLEKLKNKSITYYLIEDWLREAHSFFPHIVLSSEHLLNLFKQGNVWLLIDGLANNKRSIKLLDTLFKGWIGEANIFAGCQSRIIDNKNFPSSRFQTYYLTLFNEQQVKAFINEWFINEQTELGEKLWQNLTQEQYSSLRELVKHPQNLSDLCSSWETKHTQPSMSQSNNTIPQGFSLSFIYWKVRFLFSSPQNTDANRLLQSSQPEVEDI</sequence>
<keyword evidence="4" id="KW-1185">Reference proteome</keyword>
<reference evidence="3 4" key="1">
    <citation type="journal article" date="2008" name="Proc. Natl. Acad. Sci. U.S.A.">
        <title>The genome of Cyanothece 51142, a unicellular diazotrophic cyanobacterium important in the marine nitrogen cycle.</title>
        <authorList>
            <person name="Welsh E.A."/>
            <person name="Liberton M."/>
            <person name="Stoeckel J."/>
            <person name="Loh T."/>
            <person name="Elvitigala T."/>
            <person name="Wang C."/>
            <person name="Wollam A."/>
            <person name="Fulton R.S."/>
            <person name="Clifton S.W."/>
            <person name="Jacobs J.M."/>
            <person name="Aurora R."/>
            <person name="Ghosh B.K."/>
            <person name="Sherman L.A."/>
            <person name="Smith R.D."/>
            <person name="Wilson R.K."/>
            <person name="Pakrasi H.B."/>
        </authorList>
    </citation>
    <scope>NUCLEOTIDE SEQUENCE [LARGE SCALE GENOMIC DNA]</scope>
    <source>
        <strain evidence="4">ATCC 51142 / BH68</strain>
    </source>
</reference>
<dbReference type="eggNOG" id="COG5635">
    <property type="taxonomic scope" value="Bacteria"/>
</dbReference>